<reference evidence="2" key="2">
    <citation type="journal article" date="2018" name="Plant J.">
        <title>The Sorghum bicolor reference genome: improved assembly, gene annotations, a transcriptome atlas, and signatures of genome organization.</title>
        <authorList>
            <person name="McCormick R.F."/>
            <person name="Truong S.K."/>
            <person name="Sreedasyam A."/>
            <person name="Jenkins J."/>
            <person name="Shu S."/>
            <person name="Sims D."/>
            <person name="Kennedy M."/>
            <person name="Amirebrahimi M."/>
            <person name="Weers B.D."/>
            <person name="McKinley B."/>
            <person name="Mattison A."/>
            <person name="Morishige D.T."/>
            <person name="Grimwood J."/>
            <person name="Schmutz J."/>
            <person name="Mullet J.E."/>
        </authorList>
    </citation>
    <scope>NUCLEOTIDE SEQUENCE [LARGE SCALE GENOMIC DNA]</scope>
    <source>
        <strain evidence="2">cv. BTx623</strain>
    </source>
</reference>
<dbReference type="STRING" id="4558.A0A1W0VVC3"/>
<accession>A0A1W0VVC3</accession>
<keyword evidence="2" id="KW-1185">Reference proteome</keyword>
<evidence type="ECO:0000313" key="1">
    <source>
        <dbReference type="EMBL" id="OQU86045.1"/>
    </source>
</evidence>
<sequence length="240" mass="26369">MCPLLCLPQLDLRCGDQIDVVASQIDALAALPSTRHHIGICVHLLAPSPFLCILNFKIGHLYSRIVACCGFSSISQFEFLSDGFVGVGVAEIVAATSIASHGRMSRTASMRLPGATSQNQELDSFKGSRCISSDQANSVQQLRQLFSLNVIFYQKMDGVCSLRKSVNKQSDPNSFQEEANSNNEQECQSDSQVVRKLALSCDSCDNRLPSKVPKKRKQGMSRCSALRKDVLALQRKSWPQ</sequence>
<name>A0A1W0VVC3_SORBI</name>
<dbReference type="AlphaFoldDB" id="A0A1W0VVC3"/>
<dbReference type="InParanoid" id="A0A1W0VVC3"/>
<gene>
    <name evidence="1" type="ORF">SORBI_3003G001650</name>
</gene>
<reference evidence="1 2" key="1">
    <citation type="journal article" date="2009" name="Nature">
        <title>The Sorghum bicolor genome and the diversification of grasses.</title>
        <authorList>
            <person name="Paterson A.H."/>
            <person name="Bowers J.E."/>
            <person name="Bruggmann R."/>
            <person name="Dubchak I."/>
            <person name="Grimwood J."/>
            <person name="Gundlach H."/>
            <person name="Haberer G."/>
            <person name="Hellsten U."/>
            <person name="Mitros T."/>
            <person name="Poliakov A."/>
            <person name="Schmutz J."/>
            <person name="Spannagl M."/>
            <person name="Tang H."/>
            <person name="Wang X."/>
            <person name="Wicker T."/>
            <person name="Bharti A.K."/>
            <person name="Chapman J."/>
            <person name="Feltus F.A."/>
            <person name="Gowik U."/>
            <person name="Grigoriev I.V."/>
            <person name="Lyons E."/>
            <person name="Maher C.A."/>
            <person name="Martis M."/>
            <person name="Narechania A."/>
            <person name="Otillar R.P."/>
            <person name="Penning B.W."/>
            <person name="Salamov A.A."/>
            <person name="Wang Y."/>
            <person name="Zhang L."/>
            <person name="Carpita N.C."/>
            <person name="Freeling M."/>
            <person name="Gingle A.R."/>
            <person name="Hash C.T."/>
            <person name="Keller B."/>
            <person name="Klein P."/>
            <person name="Kresovich S."/>
            <person name="McCann M.C."/>
            <person name="Ming R."/>
            <person name="Peterson D.G."/>
            <person name="Mehboob-ur-Rahman"/>
            <person name="Ware D."/>
            <person name="Westhoff P."/>
            <person name="Mayer K.F."/>
            <person name="Messing J."/>
            <person name="Rokhsar D.S."/>
        </authorList>
    </citation>
    <scope>NUCLEOTIDE SEQUENCE [LARGE SCALE GENOMIC DNA]</scope>
    <source>
        <strain evidence="2">cv. BTx623</strain>
    </source>
</reference>
<protein>
    <submittedName>
        <fullName evidence="1">Uncharacterized protein</fullName>
    </submittedName>
</protein>
<evidence type="ECO:0000313" key="2">
    <source>
        <dbReference type="Proteomes" id="UP000000768"/>
    </source>
</evidence>
<dbReference type="ExpressionAtlas" id="A0A1W0VVC3">
    <property type="expression patterns" value="baseline and differential"/>
</dbReference>
<dbReference type="Proteomes" id="UP000000768">
    <property type="component" value="Chromosome 3"/>
</dbReference>
<proteinExistence type="predicted"/>
<dbReference type="EMBL" id="CM000762">
    <property type="protein sequence ID" value="OQU86045.1"/>
    <property type="molecule type" value="Genomic_DNA"/>
</dbReference>
<organism evidence="1 2">
    <name type="scientific">Sorghum bicolor</name>
    <name type="common">Sorghum</name>
    <name type="synonym">Sorghum vulgare</name>
    <dbReference type="NCBI Taxonomy" id="4558"/>
    <lineage>
        <taxon>Eukaryota</taxon>
        <taxon>Viridiplantae</taxon>
        <taxon>Streptophyta</taxon>
        <taxon>Embryophyta</taxon>
        <taxon>Tracheophyta</taxon>
        <taxon>Spermatophyta</taxon>
        <taxon>Magnoliopsida</taxon>
        <taxon>Liliopsida</taxon>
        <taxon>Poales</taxon>
        <taxon>Poaceae</taxon>
        <taxon>PACMAD clade</taxon>
        <taxon>Panicoideae</taxon>
        <taxon>Andropogonodae</taxon>
        <taxon>Andropogoneae</taxon>
        <taxon>Sorghinae</taxon>
        <taxon>Sorghum</taxon>
    </lineage>
</organism>
<dbReference type="Gramene" id="OQU86045">
    <property type="protein sequence ID" value="OQU86045"/>
    <property type="gene ID" value="SORBI_3003G001650"/>
</dbReference>
<dbReference type="OrthoDB" id="308383at2759"/>